<accession>G8UKH5</accession>
<keyword evidence="2" id="KW-1185">Reference proteome</keyword>
<reference evidence="2" key="1">
    <citation type="submission" date="2011-12" db="EMBL/GenBank/DDBJ databases">
        <title>Complete sequence of Tannerella forsythia ATCC 43037.</title>
        <authorList>
            <person name="Dewhirst F."/>
            <person name="Tanner A."/>
            <person name="Izard J."/>
            <person name="Brinkac L."/>
            <person name="Durkin A.S."/>
            <person name="Hostetler J."/>
            <person name="Shetty J."/>
            <person name="Torralba M."/>
            <person name="Gill S."/>
            <person name="Nelson K."/>
        </authorList>
    </citation>
    <scope>NUCLEOTIDE SEQUENCE [LARGE SCALE GENOMIC DNA]</scope>
    <source>
        <strain evidence="2">ATCC 43037 / JCM 10827 / CCUG 33226 / KCTC 5666 / FDC 338</strain>
    </source>
</reference>
<dbReference type="STRING" id="203275.BFO_0421"/>
<dbReference type="AlphaFoldDB" id="G8UKH5"/>
<sequence length="111" mass="13413">MAVTDRFLCLFKNDGAKSEKENFSLFLVKLLIKHKFQPFSKRMIFYRIGVKKLLFFSQSVKSVKNIHENPCIRNDFLFSYRMHIYSQNLECKVFVLLLFFYLQKCIYFELS</sequence>
<organism evidence="1 2">
    <name type="scientific">Tannerella forsythia (strain ATCC 43037 / JCM 10827 / CCUG 21028 A / KCTC 5666 / FDC 338)</name>
    <name type="common">Bacteroides forsythus</name>
    <dbReference type="NCBI Taxonomy" id="203275"/>
    <lineage>
        <taxon>Bacteria</taxon>
        <taxon>Pseudomonadati</taxon>
        <taxon>Bacteroidota</taxon>
        <taxon>Bacteroidia</taxon>
        <taxon>Bacteroidales</taxon>
        <taxon>Tannerellaceae</taxon>
        <taxon>Tannerella</taxon>
    </lineage>
</organism>
<proteinExistence type="predicted"/>
<dbReference type="HOGENOM" id="CLU_2157140_0_0_10"/>
<dbReference type="Proteomes" id="UP000005436">
    <property type="component" value="Chromosome"/>
</dbReference>
<name>G8UKH5_TANFA</name>
<dbReference type="PATRIC" id="fig|203275.8.peg.376"/>
<evidence type="ECO:0000313" key="2">
    <source>
        <dbReference type="Proteomes" id="UP000005436"/>
    </source>
</evidence>
<evidence type="ECO:0000313" key="1">
    <source>
        <dbReference type="EMBL" id="AEW20255.1"/>
    </source>
</evidence>
<protein>
    <submittedName>
        <fullName evidence="1">Uncharacterized protein</fullName>
    </submittedName>
</protein>
<dbReference type="EMBL" id="CP003191">
    <property type="protein sequence ID" value="AEW20255.1"/>
    <property type="molecule type" value="Genomic_DNA"/>
</dbReference>
<dbReference type="KEGG" id="tfo:BFO_0421"/>
<gene>
    <name evidence="1" type="ordered locus">BFO_0421</name>
</gene>